<dbReference type="Proteomes" id="UP000325122">
    <property type="component" value="Unassembled WGS sequence"/>
</dbReference>
<accession>A0A5M6ZMH4</accession>
<keyword evidence="2" id="KW-1185">Reference proteome</keyword>
<protein>
    <recommendedName>
        <fullName evidence="3">Uracil-DNA glycosylase-like domain-containing protein</fullName>
    </recommendedName>
</protein>
<reference evidence="1 2" key="1">
    <citation type="submission" date="2019-09" db="EMBL/GenBank/DDBJ databases">
        <authorList>
            <person name="Kevbrin V."/>
            <person name="Grouzdev D.S."/>
        </authorList>
    </citation>
    <scope>NUCLEOTIDE SEQUENCE [LARGE SCALE GENOMIC DNA]</scope>
    <source>
        <strain evidence="1 2">G-192</strain>
    </source>
</reference>
<dbReference type="InterPro" id="IPR036895">
    <property type="entry name" value="Uracil-DNA_glycosylase-like_sf"/>
</dbReference>
<dbReference type="EMBL" id="VWOJ01000001">
    <property type="protein sequence ID" value="KAA5804438.1"/>
    <property type="molecule type" value="Genomic_DNA"/>
</dbReference>
<gene>
    <name evidence="1" type="ORF">F1654_00035</name>
</gene>
<comment type="caution">
    <text evidence="1">The sequence shown here is derived from an EMBL/GenBank/DDBJ whole genome shotgun (WGS) entry which is preliminary data.</text>
</comment>
<organism evidence="1 2">
    <name type="scientific">Alkalicaulis satelles</name>
    <dbReference type="NCBI Taxonomy" id="2609175"/>
    <lineage>
        <taxon>Bacteria</taxon>
        <taxon>Pseudomonadati</taxon>
        <taxon>Pseudomonadota</taxon>
        <taxon>Alphaproteobacteria</taxon>
        <taxon>Maricaulales</taxon>
        <taxon>Maricaulaceae</taxon>
        <taxon>Alkalicaulis</taxon>
    </lineage>
</organism>
<evidence type="ECO:0000313" key="1">
    <source>
        <dbReference type="EMBL" id="KAA5804438.1"/>
    </source>
</evidence>
<dbReference type="SUPFAM" id="SSF52141">
    <property type="entry name" value="Uracil-DNA glycosylase-like"/>
    <property type="match status" value="1"/>
</dbReference>
<name>A0A5M6ZMH4_9PROT</name>
<evidence type="ECO:0000313" key="2">
    <source>
        <dbReference type="Proteomes" id="UP000325122"/>
    </source>
</evidence>
<proteinExistence type="predicted"/>
<evidence type="ECO:0008006" key="3">
    <source>
        <dbReference type="Google" id="ProtNLM"/>
    </source>
</evidence>
<dbReference type="AlphaFoldDB" id="A0A5M6ZMH4"/>
<sequence>MRWPMYQLDKAEQARAERDIRAAFARWKEQESADLLERARKRAGNELEVSALMEPYVGTRYALKGKHGPQRIVILSADAGAADAVDFDKRREEFGEHFSALPDSPHLRGTLLALQSWFGTAELTIRVDGTDAPLMDCFAMLNATPFAISRPESGSNNSHVTPGLARRSAGLIKTLVEALQPNLVVAQGNLAWEALEVFRKEGLVWEQTKAASGLYFLPVAHPSARGKLSWSSTDSAYFKEMVQPGIHEARKQLGL</sequence>